<feature type="region of interest" description="Disordered" evidence="1">
    <location>
        <begin position="24"/>
        <end position="45"/>
    </location>
</feature>
<evidence type="ECO:0000313" key="2">
    <source>
        <dbReference type="Ensembl" id="ENSOSIP00000010395.1"/>
    </source>
</evidence>
<protein>
    <submittedName>
        <fullName evidence="2">Uncharacterized protein</fullName>
    </submittedName>
</protein>
<evidence type="ECO:0000256" key="1">
    <source>
        <dbReference type="SAM" id="MobiDB-lite"/>
    </source>
</evidence>
<proteinExistence type="predicted"/>
<dbReference type="AlphaFoldDB" id="A0A8C7XA62"/>
<feature type="compositionally biased region" description="Polar residues" evidence="1">
    <location>
        <begin position="31"/>
        <end position="45"/>
    </location>
</feature>
<reference evidence="2" key="1">
    <citation type="submission" date="2025-08" db="UniProtKB">
        <authorList>
            <consortium name="Ensembl"/>
        </authorList>
    </citation>
    <scope>IDENTIFICATION</scope>
</reference>
<dbReference type="Proteomes" id="UP000694383">
    <property type="component" value="Unplaced"/>
</dbReference>
<organism evidence="2 3">
    <name type="scientific">Oryzias sinensis</name>
    <name type="common">Chinese medaka</name>
    <dbReference type="NCBI Taxonomy" id="183150"/>
    <lineage>
        <taxon>Eukaryota</taxon>
        <taxon>Metazoa</taxon>
        <taxon>Chordata</taxon>
        <taxon>Craniata</taxon>
        <taxon>Vertebrata</taxon>
        <taxon>Euteleostomi</taxon>
        <taxon>Actinopterygii</taxon>
        <taxon>Neopterygii</taxon>
        <taxon>Teleostei</taxon>
        <taxon>Neoteleostei</taxon>
        <taxon>Acanthomorphata</taxon>
        <taxon>Ovalentaria</taxon>
        <taxon>Atherinomorphae</taxon>
        <taxon>Beloniformes</taxon>
        <taxon>Adrianichthyidae</taxon>
        <taxon>Oryziinae</taxon>
        <taxon>Oryzias</taxon>
    </lineage>
</organism>
<dbReference type="Ensembl" id="ENSOSIT00000011049.1">
    <property type="protein sequence ID" value="ENSOSIP00000010395.1"/>
    <property type="gene ID" value="ENSOSIG00000006391.1"/>
</dbReference>
<keyword evidence="3" id="KW-1185">Reference proteome</keyword>
<name>A0A8C7XA62_9TELE</name>
<evidence type="ECO:0000313" key="3">
    <source>
        <dbReference type="Proteomes" id="UP000694383"/>
    </source>
</evidence>
<sequence length="97" mass="10828">IDHVNWPLSRCSATKRQVLLDTQRPERVDQISPQSVPASTRSTVIGDQSSGKSFVLEALSSGSNYVHTNPKLNTNRQTQVPNLYYVDTNVLRTIFSP</sequence>
<reference evidence="2" key="2">
    <citation type="submission" date="2025-09" db="UniProtKB">
        <authorList>
            <consortium name="Ensembl"/>
        </authorList>
    </citation>
    <scope>IDENTIFICATION</scope>
</reference>
<accession>A0A8C7XA62</accession>